<feature type="transmembrane region" description="Helical" evidence="1">
    <location>
        <begin position="78"/>
        <end position="97"/>
    </location>
</feature>
<keyword evidence="1" id="KW-1133">Transmembrane helix</keyword>
<keyword evidence="1" id="KW-0812">Transmembrane</keyword>
<name>A0A139GYK7_9PEZI</name>
<sequence length="467" mass="53652">MDNIRYWAGSNNIKLAWTGTVSLVAFWCIPLPFIVDVIGFIYCFCIGVVSIIKILWFRNRHTVFMVRRFRKHHLWISVPLTLILSTFLIWLQLLLVLPAPEISSTLPLSLRRLRKDCNNTATFAEVELSYLHGAAAASTYTCLVAACRVPVLGASSINRTWSSIQRKMVQNGSPSLSLNMSQREAGCWRQNLTILDRSSVLENSISEASMFEDFRHDTIELANDLATYTIKVVRLESAVDVTINQAILESLNDIQRLLNSTRISTASCSAYTPCLDRLIAFYSSSPLHLSFWNRRFFHKSLPLYTHLRPYLFPNPTPTESLSEKLRFLIAKVTSSHEIRIALANVRDAYFDTAPKIQKIIDDYGKNKNIPVEIRRRFEPMANLLRHIRDGSTTQLSNSVSISKQQRSEPLPTNWWGVYLEQVIFRKIWVELEKLGEDIEEIRVKGKWIEGTTWRKLLGWEGWVEGLE</sequence>
<reference evidence="2 3" key="1">
    <citation type="submission" date="2015-07" db="EMBL/GenBank/DDBJ databases">
        <title>Comparative genomics of the Sigatoka disease complex on banana suggests a link between parallel evolutionary changes in Pseudocercospora fijiensis and Pseudocercospora eumusae and increased virulence on the banana host.</title>
        <authorList>
            <person name="Chang T.-C."/>
            <person name="Salvucci A."/>
            <person name="Crous P.W."/>
            <person name="Stergiopoulos I."/>
        </authorList>
    </citation>
    <scope>NUCLEOTIDE SEQUENCE [LARGE SCALE GENOMIC DNA]</scope>
    <source>
        <strain evidence="2 3">CBS 114824</strain>
    </source>
</reference>
<evidence type="ECO:0000256" key="1">
    <source>
        <dbReference type="SAM" id="Phobius"/>
    </source>
</evidence>
<keyword evidence="3" id="KW-1185">Reference proteome</keyword>
<proteinExistence type="predicted"/>
<keyword evidence="1" id="KW-0472">Membrane</keyword>
<dbReference type="Proteomes" id="UP000070133">
    <property type="component" value="Unassembled WGS sequence"/>
</dbReference>
<dbReference type="AlphaFoldDB" id="A0A139GYK7"/>
<feature type="transmembrane region" description="Helical" evidence="1">
    <location>
        <begin position="12"/>
        <end position="33"/>
    </location>
</feature>
<feature type="transmembrane region" description="Helical" evidence="1">
    <location>
        <begin position="39"/>
        <end position="57"/>
    </location>
</feature>
<dbReference type="OrthoDB" id="10362819at2759"/>
<comment type="caution">
    <text evidence="2">The sequence shown here is derived from an EMBL/GenBank/DDBJ whole genome shotgun (WGS) entry which is preliminary data.</text>
</comment>
<dbReference type="EMBL" id="LFZN01000223">
    <property type="protein sequence ID" value="KXS95305.1"/>
    <property type="molecule type" value="Genomic_DNA"/>
</dbReference>
<accession>A0A139GYK7</accession>
<evidence type="ECO:0000313" key="2">
    <source>
        <dbReference type="EMBL" id="KXS95305.1"/>
    </source>
</evidence>
<organism evidence="2 3">
    <name type="scientific">Pseudocercospora eumusae</name>
    <dbReference type="NCBI Taxonomy" id="321146"/>
    <lineage>
        <taxon>Eukaryota</taxon>
        <taxon>Fungi</taxon>
        <taxon>Dikarya</taxon>
        <taxon>Ascomycota</taxon>
        <taxon>Pezizomycotina</taxon>
        <taxon>Dothideomycetes</taxon>
        <taxon>Dothideomycetidae</taxon>
        <taxon>Mycosphaerellales</taxon>
        <taxon>Mycosphaerellaceae</taxon>
        <taxon>Pseudocercospora</taxon>
    </lineage>
</organism>
<evidence type="ECO:0000313" key="3">
    <source>
        <dbReference type="Proteomes" id="UP000070133"/>
    </source>
</evidence>
<protein>
    <submittedName>
        <fullName evidence="2">Uncharacterized protein</fullName>
    </submittedName>
</protein>
<gene>
    <name evidence="2" type="ORF">AC578_2190</name>
</gene>